<evidence type="ECO:0000256" key="8">
    <source>
        <dbReference type="RuleBase" id="RU366073"/>
    </source>
</evidence>
<dbReference type="InterPro" id="IPR001570">
    <property type="entry name" value="Peptidase_M4_C_domain"/>
</dbReference>
<evidence type="ECO:0000313" key="12">
    <source>
        <dbReference type="Proteomes" id="UP000400924"/>
    </source>
</evidence>
<keyword evidence="8" id="KW-0964">Secreted</keyword>
<dbReference type="GO" id="GO:0005576">
    <property type="term" value="C:extracellular region"/>
    <property type="evidence" value="ECO:0007669"/>
    <property type="project" value="UniProtKB-SubCell"/>
</dbReference>
<dbReference type="GO" id="GO:0046872">
    <property type="term" value="F:metal ion binding"/>
    <property type="evidence" value="ECO:0007669"/>
    <property type="project" value="UniProtKB-UniRule"/>
</dbReference>
<evidence type="ECO:0000256" key="4">
    <source>
        <dbReference type="ARBA" id="ARBA00022801"/>
    </source>
</evidence>
<evidence type="ECO:0000256" key="2">
    <source>
        <dbReference type="ARBA" id="ARBA00022670"/>
    </source>
</evidence>
<gene>
    <name evidence="11" type="ORF">FNH08_30240</name>
</gene>
<dbReference type="Pfam" id="PF01447">
    <property type="entry name" value="Peptidase_M4"/>
    <property type="match status" value="1"/>
</dbReference>
<feature type="domain" description="Peptidase M4" evidence="9">
    <location>
        <begin position="71"/>
        <end position="181"/>
    </location>
</feature>
<keyword evidence="4 8" id="KW-0378">Hydrolase</keyword>
<reference evidence="11 12" key="1">
    <citation type="submission" date="2019-07" db="EMBL/GenBank/DDBJ databases">
        <title>New species of Amycolatopsis and Streptomyces.</title>
        <authorList>
            <person name="Duangmal K."/>
            <person name="Teo W.F.A."/>
            <person name="Lipun K."/>
        </authorList>
    </citation>
    <scope>NUCLEOTIDE SEQUENCE [LARGE SCALE GENOMIC DNA]</scope>
    <source>
        <strain evidence="11 12">NBRC 106415</strain>
    </source>
</reference>
<keyword evidence="2 8" id="KW-0645">Protease</keyword>
<evidence type="ECO:0000313" key="11">
    <source>
        <dbReference type="EMBL" id="MPY61269.1"/>
    </source>
</evidence>
<evidence type="ECO:0000256" key="5">
    <source>
        <dbReference type="ARBA" id="ARBA00022833"/>
    </source>
</evidence>
<comment type="caution">
    <text evidence="11">The sequence shown here is derived from an EMBL/GenBank/DDBJ whole genome shotgun (WGS) entry which is preliminary data.</text>
</comment>
<accession>A0A5N8XPC9</accession>
<dbReference type="InterPro" id="IPR027268">
    <property type="entry name" value="Peptidase_M4/M1_CTD_sf"/>
</dbReference>
<dbReference type="InterPro" id="IPR023612">
    <property type="entry name" value="Peptidase_M4"/>
</dbReference>
<protein>
    <recommendedName>
        <fullName evidence="8">Neutral metalloproteinase</fullName>
        <ecNumber evidence="8">3.4.24.-</ecNumber>
    </recommendedName>
</protein>
<organism evidence="11 12">
    <name type="scientific">Streptomyces spongiae</name>
    <dbReference type="NCBI Taxonomy" id="565072"/>
    <lineage>
        <taxon>Bacteria</taxon>
        <taxon>Bacillati</taxon>
        <taxon>Actinomycetota</taxon>
        <taxon>Actinomycetes</taxon>
        <taxon>Kitasatosporales</taxon>
        <taxon>Streptomycetaceae</taxon>
        <taxon>Streptomyces</taxon>
    </lineage>
</organism>
<proteinExistence type="inferred from homology"/>
<evidence type="ECO:0000256" key="1">
    <source>
        <dbReference type="ARBA" id="ARBA00009388"/>
    </source>
</evidence>
<dbReference type="GO" id="GO:0006508">
    <property type="term" value="P:proteolysis"/>
    <property type="evidence" value="ECO:0007669"/>
    <property type="project" value="UniProtKB-KW"/>
</dbReference>
<dbReference type="AlphaFoldDB" id="A0A5N8XPC9"/>
<keyword evidence="6 8" id="KW-0482">Metalloprotease</keyword>
<evidence type="ECO:0000259" key="10">
    <source>
        <dbReference type="Pfam" id="PF02868"/>
    </source>
</evidence>
<dbReference type="EMBL" id="VJZC01000285">
    <property type="protein sequence ID" value="MPY61269.1"/>
    <property type="molecule type" value="Genomic_DNA"/>
</dbReference>
<dbReference type="RefSeq" id="WP_152774705.1">
    <property type="nucleotide sequence ID" value="NZ_VJZC01000285.1"/>
</dbReference>
<feature type="active site" description="Proton donor" evidence="7">
    <location>
        <position position="275"/>
    </location>
</feature>
<keyword evidence="5 8" id="KW-0862">Zinc</keyword>
<feature type="domain" description="Peptidase M4 C-terminal" evidence="10">
    <location>
        <begin position="184"/>
        <end position="351"/>
    </location>
</feature>
<comment type="subcellular location">
    <subcellularLocation>
        <location evidence="8">Secreted</location>
    </subcellularLocation>
</comment>
<feature type="active site" evidence="7">
    <location>
        <position position="174"/>
    </location>
</feature>
<comment type="cofactor">
    <cofactor evidence="8">
        <name>Zn(2+)</name>
        <dbReference type="ChEBI" id="CHEBI:29105"/>
    </cofactor>
</comment>
<comment type="function">
    <text evidence="8">Extracellular zinc metalloprotease.</text>
</comment>
<name>A0A5N8XPC9_9ACTN</name>
<keyword evidence="12" id="KW-1185">Reference proteome</keyword>
<dbReference type="Gene3D" id="3.10.170.10">
    <property type="match status" value="1"/>
</dbReference>
<dbReference type="SUPFAM" id="SSF55486">
    <property type="entry name" value="Metalloproteases ('zincins'), catalytic domain"/>
    <property type="match status" value="1"/>
</dbReference>
<evidence type="ECO:0000256" key="3">
    <source>
        <dbReference type="ARBA" id="ARBA00022723"/>
    </source>
</evidence>
<dbReference type="GO" id="GO:0004222">
    <property type="term" value="F:metalloendopeptidase activity"/>
    <property type="evidence" value="ECO:0007669"/>
    <property type="project" value="UniProtKB-UniRule"/>
</dbReference>
<dbReference type="InterPro" id="IPR013856">
    <property type="entry name" value="Peptidase_M4_domain"/>
</dbReference>
<dbReference type="InterPro" id="IPR052759">
    <property type="entry name" value="Metalloprotease_M4"/>
</dbReference>
<dbReference type="PANTHER" id="PTHR43579">
    <property type="match status" value="1"/>
</dbReference>
<sequence>MRCHRHSGPKCQFVPPHILDHIAKVTGVDTREPHPATLSATASKQFRDRRARSMIDLATLTTPRPGKSDRVIHDAQNQWDLTSAQQIRGESDPAVGTPKNANTAYDHVGAVRTFYAEVLGRDSIDHRGMDINVYVNFGVEFDNAFWDEKNIVLGNGDGTIFTDFSKSPDVLGHELTHGVVQYTAKLEYQGQSGALNEHFADVFGSLMEQHMRKEDAGTANWLIGDEVMAEDQYGEALRSMAHPGTAFDNPIMGKDPQPAHMSGYFPGPEDNQGVHINSGIPNRAFYLVAMEIGTTQAGLIWYAGLQNLWATAKFADAATVLSAQARILARENKVARNAAQTVRSAFRDVGIH</sequence>
<evidence type="ECO:0000259" key="9">
    <source>
        <dbReference type="Pfam" id="PF01447"/>
    </source>
</evidence>
<dbReference type="PANTHER" id="PTHR43579:SF1">
    <property type="entry name" value="NEUTRAL METALLOPROTEINASE"/>
    <property type="match status" value="1"/>
</dbReference>
<dbReference type="PRINTS" id="PR00730">
    <property type="entry name" value="THERMOLYSIN"/>
</dbReference>
<dbReference type="CDD" id="cd09597">
    <property type="entry name" value="M4_TLP"/>
    <property type="match status" value="1"/>
</dbReference>
<keyword evidence="3" id="KW-0479">Metal-binding</keyword>
<dbReference type="Proteomes" id="UP000400924">
    <property type="component" value="Unassembled WGS sequence"/>
</dbReference>
<dbReference type="EC" id="3.4.24.-" evidence="8"/>
<dbReference type="Gene3D" id="1.10.390.10">
    <property type="entry name" value="Neutral Protease Domain 2"/>
    <property type="match status" value="1"/>
</dbReference>
<dbReference type="Pfam" id="PF02868">
    <property type="entry name" value="Peptidase_M4_C"/>
    <property type="match status" value="1"/>
</dbReference>
<evidence type="ECO:0000256" key="6">
    <source>
        <dbReference type="ARBA" id="ARBA00023049"/>
    </source>
</evidence>
<comment type="similarity">
    <text evidence="1 8">Belongs to the peptidase M4 family.</text>
</comment>
<evidence type="ECO:0000256" key="7">
    <source>
        <dbReference type="PIRSR" id="PIRSR623612-1"/>
    </source>
</evidence>
<dbReference type="OrthoDB" id="291295at2"/>